<evidence type="ECO:0000259" key="2">
    <source>
        <dbReference type="SMART" id="SM00460"/>
    </source>
</evidence>
<reference evidence="3 4" key="1">
    <citation type="journal article" date="2020" name="Biotechnol. Biofuels">
        <title>New insights from the biogas microbiome by comprehensive genome-resolved metagenomics of nearly 1600 species originating from multiple anaerobic digesters.</title>
        <authorList>
            <person name="Campanaro S."/>
            <person name="Treu L."/>
            <person name="Rodriguez-R L.M."/>
            <person name="Kovalovszki A."/>
            <person name="Ziels R.M."/>
            <person name="Maus I."/>
            <person name="Zhu X."/>
            <person name="Kougias P.G."/>
            <person name="Basile A."/>
            <person name="Luo G."/>
            <person name="Schluter A."/>
            <person name="Konstantinidis K.T."/>
            <person name="Angelidaki I."/>
        </authorList>
    </citation>
    <scope>NUCLEOTIDE SEQUENCE [LARGE SCALE GENOMIC DNA]</scope>
    <source>
        <strain evidence="3">AS05jafATM_89</strain>
    </source>
</reference>
<protein>
    <submittedName>
        <fullName evidence="3">Transglutaminase family protein</fullName>
    </submittedName>
</protein>
<dbReference type="SUPFAM" id="SSF54001">
    <property type="entry name" value="Cysteine proteinases"/>
    <property type="match status" value="1"/>
</dbReference>
<keyword evidence="1" id="KW-0812">Transmembrane</keyword>
<proteinExistence type="predicted"/>
<keyword evidence="1" id="KW-0472">Membrane</keyword>
<feature type="domain" description="Transglutaminase-like" evidence="2">
    <location>
        <begin position="421"/>
        <end position="485"/>
    </location>
</feature>
<dbReference type="PANTHER" id="PTHR33490">
    <property type="entry name" value="BLR5614 PROTEIN-RELATED"/>
    <property type="match status" value="1"/>
</dbReference>
<evidence type="ECO:0000313" key="4">
    <source>
        <dbReference type="Proteomes" id="UP000576550"/>
    </source>
</evidence>
<name>A0A832R8Q3_9BACT</name>
<dbReference type="Pfam" id="PF01841">
    <property type="entry name" value="Transglut_core"/>
    <property type="match status" value="1"/>
</dbReference>
<dbReference type="EMBL" id="DUTP01000001">
    <property type="protein sequence ID" value="HHX99135.1"/>
    <property type="molecule type" value="Genomic_DNA"/>
</dbReference>
<accession>A0A832R8Q3</accession>
<dbReference type="Proteomes" id="UP000576550">
    <property type="component" value="Unassembled WGS sequence"/>
</dbReference>
<evidence type="ECO:0000313" key="3">
    <source>
        <dbReference type="EMBL" id="HHX99135.1"/>
    </source>
</evidence>
<sequence length="610" mass="70077">MNPKTTTKIATVILTTISLLLLPKLVYAQKQADFIINTYTKIHYTTGQDFVTVVSNYEKKVENGTFYLTKEGEKVFHIPDLEKDIDNIEKERKFKQDNLTVTDMNKNPIKYSVEQLTLGQGMYVHVPHYRETTKSMPYSIIMTYKTHDNIIKAGRLVTLIGSAIPENTQKEKDDIKSGTTTSLNYYFSFVVDENIPTLAKAYPKFTKKKEDNLTYYNFSTEERKSASPTLEFGTDVIYRFELEYKTPKTDSFIPEEYAGLFKALSTNIYEMSLPREYSETNQEVWIDTISPTPKNIFRNREGNVIASFEVPSNKEDIIKVSGYIRQSKQPYTVNHLEKLNIDFKEYLEKIGQDKGNIKYLTSTKYWEIGDPFIQDAAASLLKGKKTLFEVVDANYEYVNEKLTYDEEKANSENTRIGAVNALAGGASVCMEYADSMIALLRAQGIPARAALGYANIMDTERVQVRHQWVQIWIPDHGWFSIDPTFESKNRKMGQMIDRVLWETFYDDSLSNISIFSINDEDSFSEDNYKVEIFAVDNMSGGNMKKYNEIIPETNIDDEARYNMVTKSNSFLKTTVLGRALLVTAPVIVLIIFMTILIALIKKVIRREKKK</sequence>
<evidence type="ECO:0000256" key="1">
    <source>
        <dbReference type="SAM" id="Phobius"/>
    </source>
</evidence>
<keyword evidence="1" id="KW-1133">Transmembrane helix</keyword>
<feature type="transmembrane region" description="Helical" evidence="1">
    <location>
        <begin position="575"/>
        <end position="600"/>
    </location>
</feature>
<organism evidence="3 4">
    <name type="scientific">Candidatus Dojkabacteria bacterium</name>
    <dbReference type="NCBI Taxonomy" id="2099670"/>
    <lineage>
        <taxon>Bacteria</taxon>
        <taxon>Candidatus Dojkabacteria</taxon>
    </lineage>
</organism>
<dbReference type="InterPro" id="IPR002931">
    <property type="entry name" value="Transglutaminase-like"/>
</dbReference>
<dbReference type="Gene3D" id="3.10.620.30">
    <property type="match status" value="1"/>
</dbReference>
<dbReference type="InterPro" id="IPR038765">
    <property type="entry name" value="Papain-like_cys_pep_sf"/>
</dbReference>
<dbReference type="PANTHER" id="PTHR33490:SF6">
    <property type="entry name" value="SLL1049 PROTEIN"/>
    <property type="match status" value="1"/>
</dbReference>
<dbReference type="SMART" id="SM00460">
    <property type="entry name" value="TGc"/>
    <property type="match status" value="1"/>
</dbReference>
<gene>
    <name evidence="3" type="ORF">GX533_00390</name>
</gene>
<dbReference type="AlphaFoldDB" id="A0A832R8Q3"/>
<comment type="caution">
    <text evidence="3">The sequence shown here is derived from an EMBL/GenBank/DDBJ whole genome shotgun (WGS) entry which is preliminary data.</text>
</comment>